<keyword evidence="2" id="KW-1185">Reference proteome</keyword>
<dbReference type="EMBL" id="CAJJDN010000033">
    <property type="protein sequence ID" value="CAD8075038.1"/>
    <property type="molecule type" value="Genomic_DNA"/>
</dbReference>
<comment type="caution">
    <text evidence="1">The sequence shown here is derived from an EMBL/GenBank/DDBJ whole genome shotgun (WGS) entry which is preliminary data.</text>
</comment>
<protein>
    <submittedName>
        <fullName evidence="1">Uncharacterized protein</fullName>
    </submittedName>
</protein>
<organism evidence="1 2">
    <name type="scientific">Paramecium sonneborni</name>
    <dbReference type="NCBI Taxonomy" id="65129"/>
    <lineage>
        <taxon>Eukaryota</taxon>
        <taxon>Sar</taxon>
        <taxon>Alveolata</taxon>
        <taxon>Ciliophora</taxon>
        <taxon>Intramacronucleata</taxon>
        <taxon>Oligohymenophorea</taxon>
        <taxon>Peniculida</taxon>
        <taxon>Parameciidae</taxon>
        <taxon>Paramecium</taxon>
    </lineage>
</organism>
<proteinExistence type="predicted"/>
<name>A0A8S1M2J2_9CILI</name>
<gene>
    <name evidence="1" type="ORF">PSON_ATCC_30995.1.T0330024</name>
</gene>
<dbReference type="Proteomes" id="UP000692954">
    <property type="component" value="Unassembled WGS sequence"/>
</dbReference>
<accession>A0A8S1M2J2</accession>
<sequence length="38" mass="4449">MFITKKSIESGFIEEYRAKTSYFSPASVFVLVIERLFN</sequence>
<reference evidence="1" key="1">
    <citation type="submission" date="2021-01" db="EMBL/GenBank/DDBJ databases">
        <authorList>
            <consortium name="Genoscope - CEA"/>
            <person name="William W."/>
        </authorList>
    </citation>
    <scope>NUCLEOTIDE SEQUENCE</scope>
</reference>
<evidence type="ECO:0000313" key="1">
    <source>
        <dbReference type="EMBL" id="CAD8075038.1"/>
    </source>
</evidence>
<dbReference type="AlphaFoldDB" id="A0A8S1M2J2"/>
<evidence type="ECO:0000313" key="2">
    <source>
        <dbReference type="Proteomes" id="UP000692954"/>
    </source>
</evidence>